<feature type="non-terminal residue" evidence="1">
    <location>
        <position position="150"/>
    </location>
</feature>
<proteinExistence type="predicted"/>
<organism evidence="1">
    <name type="scientific">marine sediment metagenome</name>
    <dbReference type="NCBI Taxonomy" id="412755"/>
    <lineage>
        <taxon>unclassified sequences</taxon>
        <taxon>metagenomes</taxon>
        <taxon>ecological metagenomes</taxon>
    </lineage>
</organism>
<name>X1BIC2_9ZZZZ</name>
<evidence type="ECO:0000313" key="1">
    <source>
        <dbReference type="EMBL" id="GAG95654.1"/>
    </source>
</evidence>
<dbReference type="EMBL" id="BART01025011">
    <property type="protein sequence ID" value="GAG95654.1"/>
    <property type="molecule type" value="Genomic_DNA"/>
</dbReference>
<dbReference type="InterPro" id="IPR011990">
    <property type="entry name" value="TPR-like_helical_dom_sf"/>
</dbReference>
<dbReference type="InterPro" id="IPR019734">
    <property type="entry name" value="TPR_rpt"/>
</dbReference>
<dbReference type="Gene3D" id="1.25.40.10">
    <property type="entry name" value="Tetratricopeptide repeat domain"/>
    <property type="match status" value="1"/>
</dbReference>
<sequence length="150" mass="17250">MSVSGNPVEIGLFKLGNTYYRIKKQRDVIKTYDELIEKFPMGDLADDAYFKKGEALRKLGDYKSSSITMESLRKLYPSSDFIGRSHTLSGDNYFDTGDFDNARIQYQKMIEMLKLPRDTVAVVPIHGIMKSIQRKDGEKRAIEYADIYID</sequence>
<dbReference type="AlphaFoldDB" id="X1BIC2"/>
<protein>
    <submittedName>
        <fullName evidence="1">Uncharacterized protein</fullName>
    </submittedName>
</protein>
<reference evidence="1" key="1">
    <citation type="journal article" date="2014" name="Front. Microbiol.">
        <title>High frequency of phylogenetically diverse reductive dehalogenase-homologous genes in deep subseafloor sedimentary metagenomes.</title>
        <authorList>
            <person name="Kawai M."/>
            <person name="Futagami T."/>
            <person name="Toyoda A."/>
            <person name="Takaki Y."/>
            <person name="Nishi S."/>
            <person name="Hori S."/>
            <person name="Arai W."/>
            <person name="Tsubouchi T."/>
            <person name="Morono Y."/>
            <person name="Uchiyama I."/>
            <person name="Ito T."/>
            <person name="Fujiyama A."/>
            <person name="Inagaki F."/>
            <person name="Takami H."/>
        </authorList>
    </citation>
    <scope>NUCLEOTIDE SEQUENCE</scope>
    <source>
        <strain evidence="1">Expedition CK06-06</strain>
    </source>
</reference>
<gene>
    <name evidence="1" type="ORF">S01H4_44999</name>
</gene>
<dbReference type="Pfam" id="PF13174">
    <property type="entry name" value="TPR_6"/>
    <property type="match status" value="2"/>
</dbReference>
<dbReference type="SUPFAM" id="SSF48452">
    <property type="entry name" value="TPR-like"/>
    <property type="match status" value="1"/>
</dbReference>
<accession>X1BIC2</accession>
<dbReference type="Pfam" id="PF13181">
    <property type="entry name" value="TPR_8"/>
    <property type="match status" value="1"/>
</dbReference>
<comment type="caution">
    <text evidence="1">The sequence shown here is derived from an EMBL/GenBank/DDBJ whole genome shotgun (WGS) entry which is preliminary data.</text>
</comment>